<evidence type="ECO:0000256" key="3">
    <source>
        <dbReference type="ARBA" id="ARBA00022806"/>
    </source>
</evidence>
<dbReference type="AlphaFoldDB" id="A0A0N4W8P0"/>
<dbReference type="PANTHER" id="PTHR43788">
    <property type="entry name" value="DNA2/NAM7 HELICASE FAMILY MEMBER"/>
    <property type="match status" value="1"/>
</dbReference>
<dbReference type="InterPro" id="IPR050534">
    <property type="entry name" value="Coronavir_polyprotein_1ab"/>
</dbReference>
<proteinExistence type="predicted"/>
<dbReference type="PANTHER" id="PTHR43788:SF8">
    <property type="entry name" value="DNA-BINDING PROTEIN SMUBP-2"/>
    <property type="match status" value="1"/>
</dbReference>
<evidence type="ECO:0000256" key="4">
    <source>
        <dbReference type="ARBA" id="ARBA00022840"/>
    </source>
</evidence>
<evidence type="ECO:0000259" key="5">
    <source>
        <dbReference type="Pfam" id="PF13087"/>
    </source>
</evidence>
<keyword evidence="3" id="KW-0347">Helicase</keyword>
<evidence type="ECO:0000256" key="1">
    <source>
        <dbReference type="ARBA" id="ARBA00022741"/>
    </source>
</evidence>
<keyword evidence="4" id="KW-0067">ATP-binding</keyword>
<dbReference type="GO" id="GO:0005524">
    <property type="term" value="F:ATP binding"/>
    <property type="evidence" value="ECO:0007669"/>
    <property type="project" value="UniProtKB-KW"/>
</dbReference>
<evidence type="ECO:0000256" key="2">
    <source>
        <dbReference type="ARBA" id="ARBA00022801"/>
    </source>
</evidence>
<dbReference type="GO" id="GO:0016787">
    <property type="term" value="F:hydrolase activity"/>
    <property type="evidence" value="ECO:0007669"/>
    <property type="project" value="UniProtKB-KW"/>
</dbReference>
<keyword evidence="2" id="KW-0378">Hydrolase</keyword>
<accession>A0A0N4W8P0</accession>
<dbReference type="InterPro" id="IPR041679">
    <property type="entry name" value="DNA2/NAM7-like_C"/>
</dbReference>
<dbReference type="SUPFAM" id="SSF52540">
    <property type="entry name" value="P-loop containing nucleoside triphosphate hydrolases"/>
    <property type="match status" value="1"/>
</dbReference>
<dbReference type="Gene3D" id="3.40.50.300">
    <property type="entry name" value="P-loop containing nucleotide triphosphate hydrolases"/>
    <property type="match status" value="1"/>
</dbReference>
<dbReference type="InterPro" id="IPR027417">
    <property type="entry name" value="P-loop_NTPase"/>
</dbReference>
<protein>
    <submittedName>
        <fullName evidence="6">AAA_12 domain-containing protein</fullName>
    </submittedName>
</protein>
<reference evidence="6" key="1">
    <citation type="submission" date="2017-02" db="UniProtKB">
        <authorList>
            <consortium name="WormBaseParasite"/>
        </authorList>
    </citation>
    <scope>IDENTIFICATION</scope>
</reference>
<dbReference type="WBParaSite" id="HPLM_0000659101-mRNA-1">
    <property type="protein sequence ID" value="HPLM_0000659101-mRNA-1"/>
    <property type="gene ID" value="HPLM_0000659101"/>
</dbReference>
<keyword evidence="1" id="KW-0547">Nucleotide-binding</keyword>
<dbReference type="Pfam" id="PF13087">
    <property type="entry name" value="AAA_12"/>
    <property type="match status" value="1"/>
</dbReference>
<dbReference type="GO" id="GO:0043139">
    <property type="term" value="F:5'-3' DNA helicase activity"/>
    <property type="evidence" value="ECO:0007669"/>
    <property type="project" value="TreeGrafter"/>
</dbReference>
<organism evidence="6">
    <name type="scientific">Haemonchus placei</name>
    <name type="common">Barber's pole worm</name>
    <dbReference type="NCBI Taxonomy" id="6290"/>
    <lineage>
        <taxon>Eukaryota</taxon>
        <taxon>Metazoa</taxon>
        <taxon>Ecdysozoa</taxon>
        <taxon>Nematoda</taxon>
        <taxon>Chromadorea</taxon>
        <taxon>Rhabditida</taxon>
        <taxon>Rhabditina</taxon>
        <taxon>Rhabditomorpha</taxon>
        <taxon>Strongyloidea</taxon>
        <taxon>Trichostrongylidae</taxon>
        <taxon>Haemonchus</taxon>
    </lineage>
</organism>
<sequence>LSHSADFKPLPNRDEPWRIIESGELDDAVVFVDTCAKTNGIRAEDIGVMCVYRKQVDVIRSVLGDDIKIEVNSVDQFQGRDKRVIVWSLVWTEDSGRVSFSAVGYQIEVF</sequence>
<name>A0A0N4W8P0_HAEPC</name>
<feature type="domain" description="DNA2/NAM7 helicase-like C-terminal" evidence="5">
    <location>
        <begin position="28"/>
        <end position="101"/>
    </location>
</feature>
<evidence type="ECO:0000313" key="6">
    <source>
        <dbReference type="WBParaSite" id="HPLM_0000659101-mRNA-1"/>
    </source>
</evidence>